<dbReference type="Proteomes" id="UP000092445">
    <property type="component" value="Unassembled WGS sequence"/>
</dbReference>
<evidence type="ECO:0000313" key="1">
    <source>
        <dbReference type="EnsemblMetazoa" id="GPAI024686-PA"/>
    </source>
</evidence>
<accession>A0A1A9ZTS4</accession>
<dbReference type="VEuPathDB" id="VectorBase:GPAI024686"/>
<dbReference type="AlphaFoldDB" id="A0A1A9ZTS4"/>
<reference evidence="1" key="2">
    <citation type="submission" date="2020-05" db="UniProtKB">
        <authorList>
            <consortium name="EnsemblMetazoa"/>
        </authorList>
    </citation>
    <scope>IDENTIFICATION</scope>
    <source>
        <strain evidence="1">IAEA</strain>
    </source>
</reference>
<proteinExistence type="predicted"/>
<dbReference type="EnsemblMetazoa" id="GPAI024686-RA">
    <property type="protein sequence ID" value="GPAI024686-PA"/>
    <property type="gene ID" value="GPAI024686"/>
</dbReference>
<protein>
    <submittedName>
        <fullName evidence="1">Uncharacterized protein</fullName>
    </submittedName>
</protein>
<reference evidence="2" key="1">
    <citation type="submission" date="2014-03" db="EMBL/GenBank/DDBJ databases">
        <authorList>
            <person name="Aksoy S."/>
            <person name="Warren W."/>
            <person name="Wilson R.K."/>
        </authorList>
    </citation>
    <scope>NUCLEOTIDE SEQUENCE [LARGE SCALE GENOMIC DNA]</scope>
    <source>
        <strain evidence="2">IAEA</strain>
    </source>
</reference>
<evidence type="ECO:0000313" key="2">
    <source>
        <dbReference type="Proteomes" id="UP000092445"/>
    </source>
</evidence>
<keyword evidence="2" id="KW-1185">Reference proteome</keyword>
<sequence>MIGELTDYSNSPNLKSKELITSYNYGEILDYKYYDEQKRINEKKTGNPRLCSITLVKSSQDPAYNLHETLVKKQFGYQSSLVVKQIAAWPRYSTGCFGFCTVFTVCGLDRVEVGVFGRSVHQKIYKKYVKRAKVTQGCLSDFNAITSLARSSCVTIAKAASGCACVCVLQTSSANSCKRPPFIITKCRTLRELASLIPILAPNRISKCTVFQPERDAAKSNGDLCSLSSALTSAPSCTKYSTISG</sequence>
<name>A0A1A9ZTS4_GLOPL</name>
<organism evidence="1 2">
    <name type="scientific">Glossina pallidipes</name>
    <name type="common">Tsetse fly</name>
    <dbReference type="NCBI Taxonomy" id="7398"/>
    <lineage>
        <taxon>Eukaryota</taxon>
        <taxon>Metazoa</taxon>
        <taxon>Ecdysozoa</taxon>
        <taxon>Arthropoda</taxon>
        <taxon>Hexapoda</taxon>
        <taxon>Insecta</taxon>
        <taxon>Pterygota</taxon>
        <taxon>Neoptera</taxon>
        <taxon>Endopterygota</taxon>
        <taxon>Diptera</taxon>
        <taxon>Brachycera</taxon>
        <taxon>Muscomorpha</taxon>
        <taxon>Hippoboscoidea</taxon>
        <taxon>Glossinidae</taxon>
        <taxon>Glossina</taxon>
    </lineage>
</organism>